<comment type="caution">
    <text evidence="2">The sequence shown here is derived from an EMBL/GenBank/DDBJ whole genome shotgun (WGS) entry which is preliminary data.</text>
</comment>
<gene>
    <name evidence="2" type="ORF">D9757_005905</name>
</gene>
<feature type="compositionally biased region" description="Polar residues" evidence="1">
    <location>
        <begin position="145"/>
        <end position="168"/>
    </location>
</feature>
<sequence length="317" mass="34953">MALISSLYLSNTRAAQDPNHNTEAEKAPFCPESEVWWKTLLGSPTVSNSLTERGFSSRSSSALRSDLGYTSEISSLGGPVTRSTFSTRLNLSTFADFPIQGLLSLTSASSPASSVSQGSSPIGSFRSGYSDEIVYETANDARAKQPTSQNSFSGTSPKSQDSGSVLNQSRPADYCCIRRAQERIKRQQPDKRPRFDDWVDYEAERLAEAISASCAAFVCKTEEEEEEEWEEEFRFSSDPHFPEEMQELTKFEGLSIVEVPVLACDQPSWSSGWNHVLDDCESGDECLPVPAIHAPRAVRPVTQVVRDFELTASLAYD</sequence>
<dbReference type="OrthoDB" id="3068112at2759"/>
<name>A0A8H5HNF7_9AGAR</name>
<dbReference type="Proteomes" id="UP000518752">
    <property type="component" value="Unassembled WGS sequence"/>
</dbReference>
<protein>
    <submittedName>
        <fullName evidence="2">Uncharacterized protein</fullName>
    </submittedName>
</protein>
<evidence type="ECO:0000313" key="3">
    <source>
        <dbReference type="Proteomes" id="UP000518752"/>
    </source>
</evidence>
<reference evidence="2 3" key="1">
    <citation type="journal article" date="2020" name="ISME J.">
        <title>Uncovering the hidden diversity of litter-decomposition mechanisms in mushroom-forming fungi.</title>
        <authorList>
            <person name="Floudas D."/>
            <person name="Bentzer J."/>
            <person name="Ahren D."/>
            <person name="Johansson T."/>
            <person name="Persson P."/>
            <person name="Tunlid A."/>
        </authorList>
    </citation>
    <scope>NUCLEOTIDE SEQUENCE [LARGE SCALE GENOMIC DNA]</scope>
    <source>
        <strain evidence="2 3">CBS 406.79</strain>
    </source>
</reference>
<proteinExistence type="predicted"/>
<feature type="region of interest" description="Disordered" evidence="1">
    <location>
        <begin position="140"/>
        <end position="168"/>
    </location>
</feature>
<evidence type="ECO:0000313" key="2">
    <source>
        <dbReference type="EMBL" id="KAF5386462.1"/>
    </source>
</evidence>
<dbReference type="AlphaFoldDB" id="A0A8H5HNF7"/>
<accession>A0A8H5HNF7</accession>
<keyword evidence="3" id="KW-1185">Reference proteome</keyword>
<organism evidence="2 3">
    <name type="scientific">Collybiopsis confluens</name>
    <dbReference type="NCBI Taxonomy" id="2823264"/>
    <lineage>
        <taxon>Eukaryota</taxon>
        <taxon>Fungi</taxon>
        <taxon>Dikarya</taxon>
        <taxon>Basidiomycota</taxon>
        <taxon>Agaricomycotina</taxon>
        <taxon>Agaricomycetes</taxon>
        <taxon>Agaricomycetidae</taxon>
        <taxon>Agaricales</taxon>
        <taxon>Marasmiineae</taxon>
        <taxon>Omphalotaceae</taxon>
        <taxon>Collybiopsis</taxon>
    </lineage>
</organism>
<evidence type="ECO:0000256" key="1">
    <source>
        <dbReference type="SAM" id="MobiDB-lite"/>
    </source>
</evidence>
<dbReference type="EMBL" id="JAACJN010000035">
    <property type="protein sequence ID" value="KAF5386462.1"/>
    <property type="molecule type" value="Genomic_DNA"/>
</dbReference>